<evidence type="ECO:0000256" key="2">
    <source>
        <dbReference type="ARBA" id="ARBA00004184"/>
    </source>
</evidence>
<dbReference type="OrthoDB" id="284854at2759"/>
<dbReference type="AlphaFoldDB" id="A0A8K0EWR1"/>
<name>A0A8K0EWR1_BRALA</name>
<dbReference type="PANTHER" id="PTHR23085:SF16">
    <property type="entry name" value="GH28348P"/>
    <property type="match status" value="1"/>
</dbReference>
<feature type="region of interest" description="Disordered" evidence="11">
    <location>
        <begin position="277"/>
        <end position="309"/>
    </location>
</feature>
<evidence type="ECO:0000313" key="13">
    <source>
        <dbReference type="Proteomes" id="UP000838412"/>
    </source>
</evidence>
<reference evidence="12" key="1">
    <citation type="submission" date="2022-01" db="EMBL/GenBank/DDBJ databases">
        <authorList>
            <person name="Braso-Vives M."/>
        </authorList>
    </citation>
    <scope>NUCLEOTIDE SEQUENCE</scope>
</reference>
<dbReference type="GO" id="GO:0005789">
    <property type="term" value="C:endoplasmic reticulum membrane"/>
    <property type="evidence" value="ECO:0007669"/>
    <property type="project" value="UniProtKB-SubCell"/>
</dbReference>
<dbReference type="SMART" id="SM00698">
    <property type="entry name" value="MORN"/>
    <property type="match status" value="4"/>
</dbReference>
<dbReference type="FunFam" id="2.20.110.10:FF:000025">
    <property type="entry name" value="MORN repeat, putative"/>
    <property type="match status" value="1"/>
</dbReference>
<dbReference type="Proteomes" id="UP000838412">
    <property type="component" value="Chromosome 7"/>
</dbReference>
<keyword evidence="13" id="KW-1185">Reference proteome</keyword>
<dbReference type="Pfam" id="PF02493">
    <property type="entry name" value="MORN"/>
    <property type="match status" value="4"/>
</dbReference>
<sequence>MLAADSWTSPSLLSRLSAGQSLKWGPHVTLSPSAQVRLEPDTLVIPAFQTRILVWGTVVHLPYTRRAAILVDSDSGRPELQECLCSSSPAQSQEWIIFHTVGAWKCGCAERGTAAADICTATGRSLTSDGPSDPCPPGPERAASEPDRVTSPSRPPGRERYTVPHTCSKPGCGFAPQMSSVSGGRFDFDDGGTYCGGWEDGKAHGHGICTGPKGRGEYSGSWFHGFEINGVYTWPNGNTFEGQWSQGKRDGLGVETRGRWVYRGEWTKGYKGRYGARESKTTGAKYQGTWSNGLQDGYGSETYADGGEQ</sequence>
<evidence type="ECO:0000256" key="10">
    <source>
        <dbReference type="ARBA" id="ARBA00023136"/>
    </source>
</evidence>
<keyword evidence="10" id="KW-0472">Membrane</keyword>
<dbReference type="PANTHER" id="PTHR23085">
    <property type="entry name" value="GH28348P"/>
    <property type="match status" value="1"/>
</dbReference>
<keyword evidence="6" id="KW-0812">Transmembrane</keyword>
<gene>
    <name evidence="12" type="primary">JPH2</name>
    <name evidence="12" type="ORF">BLAG_LOCUS21981</name>
</gene>
<evidence type="ECO:0000256" key="7">
    <source>
        <dbReference type="ARBA" id="ARBA00022737"/>
    </source>
</evidence>
<dbReference type="EMBL" id="OV696692">
    <property type="protein sequence ID" value="CAH1269282.1"/>
    <property type="molecule type" value="Genomic_DNA"/>
</dbReference>
<keyword evidence="9" id="KW-1133">Transmembrane helix</keyword>
<evidence type="ECO:0000256" key="3">
    <source>
        <dbReference type="ARBA" id="ARBA00004236"/>
    </source>
</evidence>
<protein>
    <submittedName>
        <fullName evidence="12">JPH2 protein</fullName>
    </submittedName>
</protein>
<dbReference type="Gene3D" id="2.20.110.10">
    <property type="entry name" value="Histone H3 K4-specific methyltransferase SET7/9 N-terminal domain"/>
    <property type="match status" value="2"/>
</dbReference>
<proteinExistence type="inferred from homology"/>
<keyword evidence="8" id="KW-0256">Endoplasmic reticulum</keyword>
<comment type="similarity">
    <text evidence="4">Belongs to the junctophilin family.</text>
</comment>
<dbReference type="SUPFAM" id="SSF82185">
    <property type="entry name" value="Histone H3 K4-specific methyltransferase SET7/9 N-terminal domain"/>
    <property type="match status" value="1"/>
</dbReference>
<accession>A0A8K0EWR1</accession>
<evidence type="ECO:0000256" key="4">
    <source>
        <dbReference type="ARBA" id="ARBA00008599"/>
    </source>
</evidence>
<comment type="subcellular location">
    <subcellularLocation>
        <location evidence="3">Cell membrane</location>
    </subcellularLocation>
    <subcellularLocation>
        <location evidence="2">Endomembrane system</location>
        <topology evidence="2">Peripheral membrane protein</topology>
    </subcellularLocation>
    <subcellularLocation>
        <location evidence="1">Endoplasmic reticulum membrane</location>
        <topology evidence="1">Single-pass type IV membrane protein</topology>
    </subcellularLocation>
</comment>
<feature type="compositionally biased region" description="Polar residues" evidence="11">
    <location>
        <begin position="281"/>
        <end position="294"/>
    </location>
</feature>
<dbReference type="GO" id="GO:0005886">
    <property type="term" value="C:plasma membrane"/>
    <property type="evidence" value="ECO:0007669"/>
    <property type="project" value="UniProtKB-SubCell"/>
</dbReference>
<evidence type="ECO:0000256" key="9">
    <source>
        <dbReference type="ARBA" id="ARBA00022989"/>
    </source>
</evidence>
<keyword evidence="5" id="KW-1003">Cell membrane</keyword>
<feature type="region of interest" description="Disordered" evidence="11">
    <location>
        <begin position="124"/>
        <end position="162"/>
    </location>
</feature>
<evidence type="ECO:0000256" key="8">
    <source>
        <dbReference type="ARBA" id="ARBA00022824"/>
    </source>
</evidence>
<evidence type="ECO:0000256" key="6">
    <source>
        <dbReference type="ARBA" id="ARBA00022692"/>
    </source>
</evidence>
<dbReference type="InterPro" id="IPR017191">
    <property type="entry name" value="Junctophilin"/>
</dbReference>
<dbReference type="GO" id="GO:0030314">
    <property type="term" value="C:junctional membrane complex"/>
    <property type="evidence" value="ECO:0007669"/>
    <property type="project" value="InterPro"/>
</dbReference>
<evidence type="ECO:0000256" key="5">
    <source>
        <dbReference type="ARBA" id="ARBA00022475"/>
    </source>
</evidence>
<dbReference type="FunFam" id="2.20.110.10:FF:000013">
    <property type="entry name" value="Putative Junctophilin-1"/>
    <property type="match status" value="1"/>
</dbReference>
<evidence type="ECO:0000256" key="11">
    <source>
        <dbReference type="SAM" id="MobiDB-lite"/>
    </source>
</evidence>
<evidence type="ECO:0000256" key="1">
    <source>
        <dbReference type="ARBA" id="ARBA00004163"/>
    </source>
</evidence>
<organism evidence="12 13">
    <name type="scientific">Branchiostoma lanceolatum</name>
    <name type="common">Common lancelet</name>
    <name type="synonym">Amphioxus lanceolatum</name>
    <dbReference type="NCBI Taxonomy" id="7740"/>
    <lineage>
        <taxon>Eukaryota</taxon>
        <taxon>Metazoa</taxon>
        <taxon>Chordata</taxon>
        <taxon>Cephalochordata</taxon>
        <taxon>Leptocardii</taxon>
        <taxon>Amphioxiformes</taxon>
        <taxon>Branchiostomatidae</taxon>
        <taxon>Branchiostoma</taxon>
    </lineage>
</organism>
<keyword evidence="7" id="KW-0677">Repeat</keyword>
<evidence type="ECO:0000313" key="12">
    <source>
        <dbReference type="EMBL" id="CAH1269282.1"/>
    </source>
</evidence>
<dbReference type="InterPro" id="IPR003409">
    <property type="entry name" value="MORN"/>
</dbReference>